<proteinExistence type="predicted"/>
<dbReference type="EMBL" id="JAUDEO010000003">
    <property type="protein sequence ID" value="MDM8333126.1"/>
    <property type="molecule type" value="Genomic_DNA"/>
</dbReference>
<reference evidence="1 2" key="3">
    <citation type="submission" date="2023-06" db="EMBL/GenBank/DDBJ databases">
        <authorList>
            <person name="Zeman M."/>
            <person name="Kubasova T."/>
            <person name="Jahodarova E."/>
            <person name="Nykrynova M."/>
            <person name="Rychlik I."/>
        </authorList>
    </citation>
    <scope>NUCLEOTIDE SEQUENCE [LARGE SCALE GENOMIC DNA]</scope>
    <source>
        <strain evidence="1 2">105_WCHN</strain>
    </source>
</reference>
<evidence type="ECO:0000313" key="2">
    <source>
        <dbReference type="Proteomes" id="UP001529423"/>
    </source>
</evidence>
<sequence length="110" mass="12716">MKKPQVSIVHNHRGALTQLTFNDDPSRMNWVVSPDYLKQVGYDDQDKLFGEFTLTVANHQYQSMAVTPVISEDDYGYTVTYHLDQLQLRENYRLVGNHLLWTITLTNQAG</sequence>
<comment type="caution">
    <text evidence="1">The sequence shown here is derived from an EMBL/GenBank/DDBJ whole genome shotgun (WGS) entry which is preliminary data.</text>
</comment>
<dbReference type="RefSeq" id="WP_289558721.1">
    <property type="nucleotide sequence ID" value="NZ_JAUDEO010000003.1"/>
</dbReference>
<reference evidence="1 2" key="2">
    <citation type="submission" date="2023-06" db="EMBL/GenBank/DDBJ databases">
        <title>Identification and characterization of horizontal gene transfer across gut microbiota members of farm animals based on homology search.</title>
        <authorList>
            <person name="Schwarzerova J."/>
            <person name="Nykrynova M."/>
            <person name="Jureckova K."/>
            <person name="Cejkova D."/>
            <person name="Rychlik I."/>
        </authorList>
    </citation>
    <scope>NUCLEOTIDE SEQUENCE [LARGE SCALE GENOMIC DNA]</scope>
    <source>
        <strain evidence="1 2">105_WCHN</strain>
    </source>
</reference>
<gene>
    <name evidence="1" type="ORF">QUW46_00805</name>
</gene>
<keyword evidence="2" id="KW-1185">Reference proteome</keyword>
<protein>
    <submittedName>
        <fullName evidence="1">Uncharacterized protein</fullName>
    </submittedName>
</protein>
<dbReference type="Proteomes" id="UP001529423">
    <property type="component" value="Unassembled WGS sequence"/>
</dbReference>
<organism evidence="1 2">
    <name type="scientific">Limosilactobacillus panis</name>
    <dbReference type="NCBI Taxonomy" id="47493"/>
    <lineage>
        <taxon>Bacteria</taxon>
        <taxon>Bacillati</taxon>
        <taxon>Bacillota</taxon>
        <taxon>Bacilli</taxon>
        <taxon>Lactobacillales</taxon>
        <taxon>Lactobacillaceae</taxon>
        <taxon>Limosilactobacillus</taxon>
    </lineage>
</organism>
<evidence type="ECO:0000313" key="1">
    <source>
        <dbReference type="EMBL" id="MDM8333126.1"/>
    </source>
</evidence>
<name>A0ABT7VLW3_9LACO</name>
<accession>A0ABT7VLW3</accession>
<reference evidence="2" key="1">
    <citation type="submission" date="2023-06" db="EMBL/GenBank/DDBJ databases">
        <title>Identification and characterization of horizontal gene transfer across gut microbiota members of farm animals based on homology search.</title>
        <authorList>
            <person name="Zeman M."/>
            <person name="Kubasova T."/>
            <person name="Jahodarova E."/>
            <person name="Nykrynova M."/>
            <person name="Rychlik I."/>
        </authorList>
    </citation>
    <scope>NUCLEOTIDE SEQUENCE [LARGE SCALE GENOMIC DNA]</scope>
    <source>
        <strain evidence="2">105_WCHN</strain>
    </source>
</reference>